<dbReference type="NCBIfam" id="TIGR02840">
    <property type="entry name" value="spore_YtaF"/>
    <property type="match status" value="1"/>
</dbReference>
<evidence type="ECO:0000256" key="2">
    <source>
        <dbReference type="ARBA" id="ARBA00022692"/>
    </source>
</evidence>
<evidence type="ECO:0000313" key="7">
    <source>
        <dbReference type="Proteomes" id="UP001519273"/>
    </source>
</evidence>
<evidence type="ECO:0000256" key="3">
    <source>
        <dbReference type="ARBA" id="ARBA00022989"/>
    </source>
</evidence>
<feature type="transmembrane region" description="Helical" evidence="5">
    <location>
        <begin position="35"/>
        <end position="55"/>
    </location>
</feature>
<dbReference type="RefSeq" id="WP_209851063.1">
    <property type="nucleotide sequence ID" value="NZ_CBCRVE010000004.1"/>
</dbReference>
<evidence type="ECO:0000256" key="4">
    <source>
        <dbReference type="ARBA" id="ARBA00023136"/>
    </source>
</evidence>
<proteinExistence type="predicted"/>
<gene>
    <name evidence="6" type="ORF">J2Z20_002709</name>
</gene>
<feature type="transmembrane region" description="Helical" evidence="5">
    <location>
        <begin position="6"/>
        <end position="28"/>
    </location>
</feature>
<feature type="transmembrane region" description="Helical" evidence="5">
    <location>
        <begin position="173"/>
        <end position="190"/>
    </location>
</feature>
<dbReference type="PANTHER" id="PTHR35529:SF2">
    <property type="entry name" value="SPORULATION PROTEIN YTAF-RELATED"/>
    <property type="match status" value="1"/>
</dbReference>
<keyword evidence="1" id="KW-1003">Cell membrane</keyword>
<name>A0ABS4H5J2_9BACL</name>
<accession>A0ABS4H5J2</accession>
<comment type="caution">
    <text evidence="6">The sequence shown here is derived from an EMBL/GenBank/DDBJ whole genome shotgun (WGS) entry which is preliminary data.</text>
</comment>
<reference evidence="6 7" key="1">
    <citation type="submission" date="2021-03" db="EMBL/GenBank/DDBJ databases">
        <title>Genomic Encyclopedia of Type Strains, Phase IV (KMG-IV): sequencing the most valuable type-strain genomes for metagenomic binning, comparative biology and taxonomic classification.</title>
        <authorList>
            <person name="Goeker M."/>
        </authorList>
    </citation>
    <scope>NUCLEOTIDE SEQUENCE [LARGE SCALE GENOMIC DNA]</scope>
    <source>
        <strain evidence="6 7">DSM 23491</strain>
    </source>
</reference>
<dbReference type="EMBL" id="JAGGKP010000007">
    <property type="protein sequence ID" value="MBP1937794.1"/>
    <property type="molecule type" value="Genomic_DNA"/>
</dbReference>
<organism evidence="6 7">
    <name type="scientific">Paenibacillus sediminis</name>
    <dbReference type="NCBI Taxonomy" id="664909"/>
    <lineage>
        <taxon>Bacteria</taxon>
        <taxon>Bacillati</taxon>
        <taxon>Bacillota</taxon>
        <taxon>Bacilli</taxon>
        <taxon>Bacillales</taxon>
        <taxon>Paenibacillaceae</taxon>
        <taxon>Paenibacillus</taxon>
    </lineage>
</organism>
<protein>
    <submittedName>
        <fullName evidence="6">Sporulation protein YtaF</fullName>
    </submittedName>
</protein>
<dbReference type="InterPro" id="IPR014205">
    <property type="entry name" value="Spore_YtaF"/>
</dbReference>
<feature type="transmembrane region" description="Helical" evidence="5">
    <location>
        <begin position="67"/>
        <end position="85"/>
    </location>
</feature>
<feature type="transmembrane region" description="Helical" evidence="5">
    <location>
        <begin position="202"/>
        <end position="220"/>
    </location>
</feature>
<keyword evidence="2 5" id="KW-0812">Transmembrane</keyword>
<sequence length="223" mass="24046">MLPHIISLVALAFALSLDSFGVGITYGLRKMKIPLISILIISACSGLIIYASMQLGVLLSNVISERAASSVGAVILIGMGCWSLFQLLTQREVSLEHPQTMDTEFSTSNDKTVFSLEIRKLGLVIQILRTPSAADVDRSGTISTVEAMWLGMALSLDAFGAGLGVALLGFQPLWTALTIALFSGMFIVLGMKMGFRVAKETWIRRFTALPSLLLILIGIIKLL</sequence>
<evidence type="ECO:0000256" key="1">
    <source>
        <dbReference type="ARBA" id="ARBA00022475"/>
    </source>
</evidence>
<dbReference type="Pfam" id="PF02659">
    <property type="entry name" value="Mntp"/>
    <property type="match status" value="2"/>
</dbReference>
<keyword evidence="3 5" id="KW-1133">Transmembrane helix</keyword>
<dbReference type="PANTHER" id="PTHR35529">
    <property type="entry name" value="MANGANESE EFFLUX PUMP MNTP-RELATED"/>
    <property type="match status" value="1"/>
</dbReference>
<evidence type="ECO:0000313" key="6">
    <source>
        <dbReference type="EMBL" id="MBP1937794.1"/>
    </source>
</evidence>
<keyword evidence="4 5" id="KW-0472">Membrane</keyword>
<dbReference type="Proteomes" id="UP001519273">
    <property type="component" value="Unassembled WGS sequence"/>
</dbReference>
<feature type="transmembrane region" description="Helical" evidence="5">
    <location>
        <begin position="147"/>
        <end position="167"/>
    </location>
</feature>
<evidence type="ECO:0000256" key="5">
    <source>
        <dbReference type="SAM" id="Phobius"/>
    </source>
</evidence>
<keyword evidence="7" id="KW-1185">Reference proteome</keyword>
<dbReference type="InterPro" id="IPR003810">
    <property type="entry name" value="Mntp/YtaF"/>
</dbReference>